<name>A0ABU1FSH9_9MICC</name>
<reference evidence="12" key="1">
    <citation type="submission" date="2023-07" db="EMBL/GenBank/DDBJ databases">
        <title>Description of three actinobacteria isolated from air of manufacturing shop in a pharmaceutical factory.</title>
        <authorList>
            <person name="Zhang D.-F."/>
        </authorList>
    </citation>
    <scope>NUCLEOTIDE SEQUENCE [LARGE SCALE GENOMIC DNA]</scope>
    <source>
        <strain evidence="12">CCTCC AB 207010</strain>
    </source>
</reference>
<evidence type="ECO:0000256" key="7">
    <source>
        <dbReference type="ARBA" id="ARBA00022898"/>
    </source>
</evidence>
<comment type="similarity">
    <text evidence="2 9">Belongs to the class-II pyridoxal-phosphate-dependent aminotransferase family. Histidinol-phosphate aminotransferase subfamily.</text>
</comment>
<dbReference type="PANTHER" id="PTHR42885:SF2">
    <property type="entry name" value="HISTIDINOL-PHOSPHATE AMINOTRANSFERASE"/>
    <property type="match status" value="1"/>
</dbReference>
<gene>
    <name evidence="9" type="primary">hisC</name>
    <name evidence="11" type="ORF">RH857_05705</name>
</gene>
<keyword evidence="5 9" id="KW-0028">Amino-acid biosynthesis</keyword>
<evidence type="ECO:0000256" key="1">
    <source>
        <dbReference type="ARBA" id="ARBA00001933"/>
    </source>
</evidence>
<dbReference type="SUPFAM" id="SSF53383">
    <property type="entry name" value="PLP-dependent transferases"/>
    <property type="match status" value="1"/>
</dbReference>
<feature type="modified residue" description="N6-(pyridoxal phosphate)lysine" evidence="9">
    <location>
        <position position="253"/>
    </location>
</feature>
<dbReference type="NCBIfam" id="TIGR01141">
    <property type="entry name" value="hisC"/>
    <property type="match status" value="1"/>
</dbReference>
<dbReference type="PANTHER" id="PTHR42885">
    <property type="entry name" value="HISTIDINOL-PHOSPHATE AMINOTRANSFERASE-RELATED"/>
    <property type="match status" value="1"/>
</dbReference>
<dbReference type="InterPro" id="IPR005861">
    <property type="entry name" value="HisP_aminotrans"/>
</dbReference>
<dbReference type="InterPro" id="IPR001917">
    <property type="entry name" value="Aminotrans_II_pyridoxalP_BS"/>
</dbReference>
<evidence type="ECO:0000313" key="12">
    <source>
        <dbReference type="Proteomes" id="UP001260872"/>
    </source>
</evidence>
<evidence type="ECO:0000256" key="6">
    <source>
        <dbReference type="ARBA" id="ARBA00022679"/>
    </source>
</evidence>
<proteinExistence type="inferred from homology"/>
<comment type="cofactor">
    <cofactor evidence="1 9">
        <name>pyridoxal 5'-phosphate</name>
        <dbReference type="ChEBI" id="CHEBI:597326"/>
    </cofactor>
</comment>
<comment type="caution">
    <text evidence="11">The sequence shown here is derived from an EMBL/GenBank/DDBJ whole genome shotgun (WGS) entry which is preliminary data.</text>
</comment>
<keyword evidence="4 9" id="KW-0032">Aminotransferase</keyword>
<sequence>MTDQDSASTDTTTAEEDAAKRLAALPLRDELRGQHPYGAPQLNVKAMLNVNETTYDVPEDVVDAITKEVRRASATLNRYPDREFTLLRQKLAEYLNRDLVSDGASADLTADHIWAGNGSNEVMQHILQAFAGPGRTVMSFPPTYSMYPLYARGIYSEYIAGTRSPDFTQDPQDVADQIRQHRPHVVILCSPNNPTGTALGLDVVEAAYEAARESQTMVIVDEAYGEFRQPGTPSALQMLPGRPRLIVTRTMSKAFALAGGRLGYLAAAPEVTDALRLVRLPYHLSAVTQATACAALDHSETLMANVEKIKLQRDRIVTELRRLGLTPAPSDANFVFFGGLVDKKAAWEHLLADGILIRDVGIEGHLRVTAGTEEETTAFLESLRRHLQTQRAGAQNHKG</sequence>
<comment type="subunit">
    <text evidence="3 9">Homodimer.</text>
</comment>
<evidence type="ECO:0000313" key="11">
    <source>
        <dbReference type="EMBL" id="MDR5711628.1"/>
    </source>
</evidence>
<dbReference type="InterPro" id="IPR015422">
    <property type="entry name" value="PyrdxlP-dep_Trfase_small"/>
</dbReference>
<dbReference type="NCBIfam" id="NF002877">
    <property type="entry name" value="PRK03317.1"/>
    <property type="match status" value="1"/>
</dbReference>
<dbReference type="Gene3D" id="3.90.1150.10">
    <property type="entry name" value="Aspartate Aminotransferase, domain 1"/>
    <property type="match status" value="1"/>
</dbReference>
<keyword evidence="7 9" id="KW-0663">Pyridoxal phosphate</keyword>
<protein>
    <recommendedName>
        <fullName evidence="9">Histidinol-phosphate aminotransferase</fullName>
        <ecNumber evidence="9">2.6.1.9</ecNumber>
    </recommendedName>
    <alternativeName>
        <fullName evidence="9">Imidazole acetol-phosphate transaminase</fullName>
    </alternativeName>
</protein>
<dbReference type="InterPro" id="IPR015421">
    <property type="entry name" value="PyrdxlP-dep_Trfase_major"/>
</dbReference>
<dbReference type="CDD" id="cd00609">
    <property type="entry name" value="AAT_like"/>
    <property type="match status" value="1"/>
</dbReference>
<keyword evidence="8 9" id="KW-0368">Histidine biosynthesis</keyword>
<dbReference type="PROSITE" id="PS00599">
    <property type="entry name" value="AA_TRANSFER_CLASS_2"/>
    <property type="match status" value="1"/>
</dbReference>
<dbReference type="Gene3D" id="3.40.640.10">
    <property type="entry name" value="Type I PLP-dependent aspartate aminotransferase-like (Major domain)"/>
    <property type="match status" value="1"/>
</dbReference>
<evidence type="ECO:0000256" key="4">
    <source>
        <dbReference type="ARBA" id="ARBA00022576"/>
    </source>
</evidence>
<comment type="pathway">
    <text evidence="9">Amino-acid biosynthesis; L-histidine biosynthesis; L-histidine from 5-phospho-alpha-D-ribose 1-diphosphate: step 7/9.</text>
</comment>
<evidence type="ECO:0000256" key="8">
    <source>
        <dbReference type="ARBA" id="ARBA00023102"/>
    </source>
</evidence>
<dbReference type="Pfam" id="PF00155">
    <property type="entry name" value="Aminotran_1_2"/>
    <property type="match status" value="1"/>
</dbReference>
<keyword evidence="6 9" id="KW-0808">Transferase</keyword>
<organism evidence="11 12">
    <name type="scientific">Nesterenkonia flava</name>
    <dbReference type="NCBI Taxonomy" id="469799"/>
    <lineage>
        <taxon>Bacteria</taxon>
        <taxon>Bacillati</taxon>
        <taxon>Actinomycetota</taxon>
        <taxon>Actinomycetes</taxon>
        <taxon>Micrococcales</taxon>
        <taxon>Micrococcaceae</taxon>
        <taxon>Nesterenkonia</taxon>
    </lineage>
</organism>
<dbReference type="InterPro" id="IPR015424">
    <property type="entry name" value="PyrdxlP-dep_Trfase"/>
</dbReference>
<keyword evidence="12" id="KW-1185">Reference proteome</keyword>
<accession>A0ABU1FSH9</accession>
<feature type="domain" description="Aminotransferase class I/classII large" evidence="10">
    <location>
        <begin position="48"/>
        <end position="383"/>
    </location>
</feature>
<dbReference type="InterPro" id="IPR004839">
    <property type="entry name" value="Aminotransferase_I/II_large"/>
</dbReference>
<dbReference type="GO" id="GO:0004400">
    <property type="term" value="F:histidinol-phosphate transaminase activity"/>
    <property type="evidence" value="ECO:0007669"/>
    <property type="project" value="UniProtKB-EC"/>
</dbReference>
<dbReference type="HAMAP" id="MF_01023">
    <property type="entry name" value="HisC_aminotrans_2"/>
    <property type="match status" value="1"/>
</dbReference>
<dbReference type="Proteomes" id="UP001260872">
    <property type="component" value="Unassembled WGS sequence"/>
</dbReference>
<evidence type="ECO:0000259" key="10">
    <source>
        <dbReference type="Pfam" id="PF00155"/>
    </source>
</evidence>
<evidence type="ECO:0000256" key="3">
    <source>
        <dbReference type="ARBA" id="ARBA00011738"/>
    </source>
</evidence>
<dbReference type="RefSeq" id="WP_310537010.1">
    <property type="nucleotide sequence ID" value="NZ_BAAAOC010000009.1"/>
</dbReference>
<evidence type="ECO:0000256" key="5">
    <source>
        <dbReference type="ARBA" id="ARBA00022605"/>
    </source>
</evidence>
<dbReference type="EC" id="2.6.1.9" evidence="9"/>
<comment type="catalytic activity">
    <reaction evidence="9">
        <text>L-histidinol phosphate + 2-oxoglutarate = 3-(imidazol-4-yl)-2-oxopropyl phosphate + L-glutamate</text>
        <dbReference type="Rhea" id="RHEA:23744"/>
        <dbReference type="ChEBI" id="CHEBI:16810"/>
        <dbReference type="ChEBI" id="CHEBI:29985"/>
        <dbReference type="ChEBI" id="CHEBI:57766"/>
        <dbReference type="ChEBI" id="CHEBI:57980"/>
        <dbReference type="EC" id="2.6.1.9"/>
    </reaction>
</comment>
<evidence type="ECO:0000256" key="9">
    <source>
        <dbReference type="HAMAP-Rule" id="MF_01023"/>
    </source>
</evidence>
<evidence type="ECO:0000256" key="2">
    <source>
        <dbReference type="ARBA" id="ARBA00007970"/>
    </source>
</evidence>
<dbReference type="EMBL" id="JAVKGT010000011">
    <property type="protein sequence ID" value="MDR5711628.1"/>
    <property type="molecule type" value="Genomic_DNA"/>
</dbReference>